<proteinExistence type="predicted"/>
<accession>A0A8S1JFS7</accession>
<feature type="domain" description="HD" evidence="2">
    <location>
        <begin position="91"/>
        <end position="247"/>
    </location>
</feature>
<organism evidence="3 4">
    <name type="scientific">Ostreobium quekettii</name>
    <dbReference type="NCBI Taxonomy" id="121088"/>
    <lineage>
        <taxon>Eukaryota</taxon>
        <taxon>Viridiplantae</taxon>
        <taxon>Chlorophyta</taxon>
        <taxon>core chlorophytes</taxon>
        <taxon>Ulvophyceae</taxon>
        <taxon>TCBD clade</taxon>
        <taxon>Bryopsidales</taxon>
        <taxon>Ostreobineae</taxon>
        <taxon>Ostreobiaceae</taxon>
        <taxon>Ostreobium</taxon>
    </lineage>
</organism>
<evidence type="ECO:0000259" key="2">
    <source>
        <dbReference type="PROSITE" id="PS51831"/>
    </source>
</evidence>
<dbReference type="Gene3D" id="3.30.70.2760">
    <property type="match status" value="1"/>
</dbReference>
<dbReference type="InterPro" id="IPR050135">
    <property type="entry name" value="dGTPase-like"/>
</dbReference>
<dbReference type="SUPFAM" id="SSF109604">
    <property type="entry name" value="HD-domain/PDEase-like"/>
    <property type="match status" value="1"/>
</dbReference>
<keyword evidence="4" id="KW-1185">Reference proteome</keyword>
<feature type="region of interest" description="Disordered" evidence="1">
    <location>
        <begin position="1"/>
        <end position="30"/>
    </location>
</feature>
<comment type="caution">
    <text evidence="3">The sequence shown here is derived from an EMBL/GenBank/DDBJ whole genome shotgun (WGS) entry which is preliminary data.</text>
</comment>
<dbReference type="OrthoDB" id="9991235at2759"/>
<dbReference type="CDD" id="cd00077">
    <property type="entry name" value="HDc"/>
    <property type="match status" value="1"/>
</dbReference>
<reference evidence="3" key="1">
    <citation type="submission" date="2020-12" db="EMBL/GenBank/DDBJ databases">
        <authorList>
            <person name="Iha C."/>
        </authorList>
    </citation>
    <scope>NUCLEOTIDE SEQUENCE</scope>
</reference>
<dbReference type="PROSITE" id="PS51831">
    <property type="entry name" value="HD"/>
    <property type="match status" value="1"/>
</dbReference>
<dbReference type="GO" id="GO:0006203">
    <property type="term" value="P:dGTP catabolic process"/>
    <property type="evidence" value="ECO:0007669"/>
    <property type="project" value="TreeGrafter"/>
</dbReference>
<dbReference type="GO" id="GO:0005634">
    <property type="term" value="C:nucleus"/>
    <property type="evidence" value="ECO:0007669"/>
    <property type="project" value="TreeGrafter"/>
</dbReference>
<name>A0A8S1JFS7_9CHLO</name>
<evidence type="ECO:0000313" key="3">
    <source>
        <dbReference type="EMBL" id="CAD7704911.1"/>
    </source>
</evidence>
<dbReference type="PANTHER" id="PTHR11373">
    <property type="entry name" value="DEOXYNUCLEOSIDE TRIPHOSPHATE TRIPHOSPHOHYDROLASE"/>
    <property type="match status" value="1"/>
</dbReference>
<sequence length="513" mass="58504">MDGVGSRRCAGDDDDPDYRTPVKRCKTGSGEETKSLVARRNTKIFNDMVHGSIELSPLAVDIMDSTTFQRMRSLRQLGFAAWVYPSAEHSRFQHSIGVAHLAATYMQELINHSSELQAMDQEDRRRLKLLAEIAGLCHDLGHGPFSHAFEKTLLPRLGYKPRNGDQHWAHEDMSLKLLDRIIDQKGLDLEQYGLDQGDVGIIGDLILGRDTTGMSSQSLNNGYVQPFLYEIVACKRNGIDVDKVDYLQRDGKNCGINCSTTFDRLPKFMRVIDGVLCFSYQNKNELQNLLTDRRHHYKRIYHHRKGVAIELMMSDALVEANGDLDISSKVDDPEAFERLDDSLINVVKNWSSPSAGMKRAQDLMRRVDARDLYSFCNEVVVPQERVHEFKKAPKASDITTCQNANGTRLTPEDIHVVRHSLDHGMKDRDPLECVQFYHKTDGGGETILHEGEYTLDKWVERMQEVRIRVYSKKREKMVAVRSALKQWAERTFGTSELKFGTPEGPRRCDRLLC</sequence>
<dbReference type="InterPro" id="IPR006674">
    <property type="entry name" value="HD_domain"/>
</dbReference>
<dbReference type="PANTHER" id="PTHR11373:SF4">
    <property type="entry name" value="DEOXYNUCLEOSIDE TRIPHOSPHATE TRIPHOSPHOHYDROLASE SAMHD1"/>
    <property type="match status" value="1"/>
</dbReference>
<evidence type="ECO:0000256" key="1">
    <source>
        <dbReference type="SAM" id="MobiDB-lite"/>
    </source>
</evidence>
<gene>
    <name evidence="3" type="ORF">OSTQU699_LOCUS10266</name>
</gene>
<dbReference type="InterPro" id="IPR003607">
    <property type="entry name" value="HD/PDEase_dom"/>
</dbReference>
<dbReference type="Proteomes" id="UP000708148">
    <property type="component" value="Unassembled WGS sequence"/>
</dbReference>
<protein>
    <recommendedName>
        <fullName evidence="2">HD domain-containing protein</fullName>
    </recommendedName>
</protein>
<dbReference type="SMART" id="SM00471">
    <property type="entry name" value="HDc"/>
    <property type="match status" value="1"/>
</dbReference>
<evidence type="ECO:0000313" key="4">
    <source>
        <dbReference type="Proteomes" id="UP000708148"/>
    </source>
</evidence>
<dbReference type="Pfam" id="PF01966">
    <property type="entry name" value="HD"/>
    <property type="match status" value="1"/>
</dbReference>
<dbReference type="GO" id="GO:0008832">
    <property type="term" value="F:dGTPase activity"/>
    <property type="evidence" value="ECO:0007669"/>
    <property type="project" value="TreeGrafter"/>
</dbReference>
<dbReference type="Gene3D" id="1.10.3210.10">
    <property type="entry name" value="Hypothetical protein af1432"/>
    <property type="match status" value="1"/>
</dbReference>
<dbReference type="AlphaFoldDB" id="A0A8S1JFS7"/>
<dbReference type="EMBL" id="CAJHUC010002972">
    <property type="protein sequence ID" value="CAD7704911.1"/>
    <property type="molecule type" value="Genomic_DNA"/>
</dbReference>